<accession>A0A7C9LDM7</accession>
<dbReference type="EMBL" id="VVIQ01000004">
    <property type="protein sequence ID" value="MUL27796.1"/>
    <property type="molecule type" value="Genomic_DNA"/>
</dbReference>
<proteinExistence type="predicted"/>
<sequence>MEKKNNQSRIISLIFLSILLAVGVIASCHHKNSIEVEDNKDTVAAKDFAPLVDSSKLSIDLKGITSVAFPKYKLSKATPFIPDSVSVAADEESVSSGNYSATLMLDTIPPKTFYKSVEMAAQHDTCWQINNFAFTYERKDKKGGVYKVSFSKGGQQIFVTHLNSDMVGLTGKKK</sequence>
<dbReference type="AlphaFoldDB" id="A0A7C9LDM7"/>
<protein>
    <recommendedName>
        <fullName evidence="3">Lipoprotein</fullName>
    </recommendedName>
</protein>
<dbReference type="RefSeq" id="WP_155715836.1">
    <property type="nucleotide sequence ID" value="NZ_VVIQ01000004.1"/>
</dbReference>
<name>A0A7C9LDM7_9BACT</name>
<reference evidence="1 2" key="1">
    <citation type="submission" date="2019-09" db="EMBL/GenBank/DDBJ databases">
        <title>Prevotella A2879 sp. nov., isolated from an abscess of a patient.</title>
        <authorList>
            <person name="Buhl M."/>
            <person name="Oberhettinger P."/>
        </authorList>
    </citation>
    <scope>NUCLEOTIDE SEQUENCE [LARGE SCALE GENOMIC DNA]</scope>
    <source>
        <strain evidence="1 2">A2879</strain>
    </source>
</reference>
<evidence type="ECO:0008006" key="3">
    <source>
        <dbReference type="Google" id="ProtNLM"/>
    </source>
</evidence>
<evidence type="ECO:0000313" key="1">
    <source>
        <dbReference type="EMBL" id="MUL27796.1"/>
    </source>
</evidence>
<dbReference type="PROSITE" id="PS51257">
    <property type="entry name" value="PROKAR_LIPOPROTEIN"/>
    <property type="match status" value="1"/>
</dbReference>
<evidence type="ECO:0000313" key="2">
    <source>
        <dbReference type="Proteomes" id="UP000482295"/>
    </source>
</evidence>
<organism evidence="1 2">
    <name type="scientific">Prevotella vespertina</name>
    <dbReference type="NCBI Taxonomy" id="2608404"/>
    <lineage>
        <taxon>Bacteria</taxon>
        <taxon>Pseudomonadati</taxon>
        <taxon>Bacteroidota</taxon>
        <taxon>Bacteroidia</taxon>
        <taxon>Bacteroidales</taxon>
        <taxon>Prevotellaceae</taxon>
        <taxon>Prevotella</taxon>
    </lineage>
</organism>
<keyword evidence="2" id="KW-1185">Reference proteome</keyword>
<dbReference type="Proteomes" id="UP000482295">
    <property type="component" value="Unassembled WGS sequence"/>
</dbReference>
<comment type="caution">
    <text evidence="1">The sequence shown here is derived from an EMBL/GenBank/DDBJ whole genome shotgun (WGS) entry which is preliminary data.</text>
</comment>
<gene>
    <name evidence="1" type="ORF">F0475_05660</name>
</gene>